<dbReference type="EMBL" id="MU393440">
    <property type="protein sequence ID" value="KAI4868204.1"/>
    <property type="molecule type" value="Genomic_DNA"/>
</dbReference>
<evidence type="ECO:0000313" key="2">
    <source>
        <dbReference type="Proteomes" id="UP001497700"/>
    </source>
</evidence>
<organism evidence="1 2">
    <name type="scientific">Hypoxylon rubiginosum</name>
    <dbReference type="NCBI Taxonomy" id="110542"/>
    <lineage>
        <taxon>Eukaryota</taxon>
        <taxon>Fungi</taxon>
        <taxon>Dikarya</taxon>
        <taxon>Ascomycota</taxon>
        <taxon>Pezizomycotina</taxon>
        <taxon>Sordariomycetes</taxon>
        <taxon>Xylariomycetidae</taxon>
        <taxon>Xylariales</taxon>
        <taxon>Hypoxylaceae</taxon>
        <taxon>Hypoxylon</taxon>
    </lineage>
</organism>
<name>A0ACB9Z9V7_9PEZI</name>
<gene>
    <name evidence="1" type="ORF">F4820DRAFT_153002</name>
</gene>
<comment type="caution">
    <text evidence="1">The sequence shown here is derived from an EMBL/GenBank/DDBJ whole genome shotgun (WGS) entry which is preliminary data.</text>
</comment>
<keyword evidence="2" id="KW-1185">Reference proteome</keyword>
<sequence>MDPSRHLQDQQNDVDLIIPGQPQQRWRPNLPHHFYPSGVIPSGVMPQPIEPDFRQIQVQVLPPAGSHDALSNLASAAAISDAFSVSPTSPAGPPRLHGQDGPSAFVGSEELTAGPSVVTAQQREQTRARRRVPNSQRKRTQVSCDACKTRRCKCVRLGASSETEAAGDAGRPGDLPPCKLCVETGIRCVTTMPRKQRVYGSVENLDKRYRALEALVSGLFLDLDSRASAEELVAFGRERGIAMPDFSESADQPQTPSAEQQSVRSNQSESSARQSAKGKRPSLVVTGTDADRMILPPAYLMRVNPGATPQTPPDAAVDGIADPSTERTGLILDATGRPHYVGPSGSLAFFAKMRELFSQRFGAIRSPDDPEREGGQLGRDRTGQLTNNPLAQSLGGTGDRGRAGGSPSEHEESPGHQNLDHLDGDSPPRICEDMLREHPDDPEFWRYRKRVSTLNLPQRDRADACVEAFFRNVHPNFILFHRLTFQSAYEKMWRCWEAHRSSRSKDERAKEISVSVGWLCCLYMIFILGSRSLPQTVNSLEFQRKWFAQVDKLPPLLGTSSLPNVCAYMLFSLYYHNTNDRTSAWTFHGAACRLSIALGMHRESSSDLFDPLERQLRKLVWWTSYDYEQFLCCSLGRPSAIDDREMDVGIPNDDYLDANLTPPCYIQHSARLNMLLAAIRRGIFDPGFVPGRMYSRALEFLEAAACWEDDLPRGLRPVPFEASYGNANQWRNALMLHVRYYHALTFLTRPFLFETIQSVNGDEPLGPDARKVRALSKTCLTAAMRCGELIITLWRAGQLNGVTWIDIYYAYMSCLDISLALLSPESLHQDEEHPEVRRPGLILKYTTNEMKGVVRQLCDAMTTIELCGTNARFAKAAFEFASVLGIIPAERILSLRMQVSDSKAMAAGEDPNEGKHTVDGWKEAQGVLRNREQEALVSGLDQGMSGMHGYYPPGSSAMNLDFQENIDTLPADFVQWDM</sequence>
<evidence type="ECO:0000313" key="1">
    <source>
        <dbReference type="EMBL" id="KAI4868204.1"/>
    </source>
</evidence>
<protein>
    <submittedName>
        <fullName evidence="1">Uncharacterized protein</fullName>
    </submittedName>
</protein>
<accession>A0ACB9Z9V7</accession>
<reference evidence="1 2" key="1">
    <citation type="journal article" date="2022" name="New Phytol.">
        <title>Ecological generalism drives hyperdiversity of secondary metabolite gene clusters in xylarialean endophytes.</title>
        <authorList>
            <person name="Franco M.E.E."/>
            <person name="Wisecaver J.H."/>
            <person name="Arnold A.E."/>
            <person name="Ju Y.M."/>
            <person name="Slot J.C."/>
            <person name="Ahrendt S."/>
            <person name="Moore L.P."/>
            <person name="Eastman K.E."/>
            <person name="Scott K."/>
            <person name="Konkel Z."/>
            <person name="Mondo S.J."/>
            <person name="Kuo A."/>
            <person name="Hayes R.D."/>
            <person name="Haridas S."/>
            <person name="Andreopoulos B."/>
            <person name="Riley R."/>
            <person name="LaButti K."/>
            <person name="Pangilinan J."/>
            <person name="Lipzen A."/>
            <person name="Amirebrahimi M."/>
            <person name="Yan J."/>
            <person name="Adam C."/>
            <person name="Keymanesh K."/>
            <person name="Ng V."/>
            <person name="Louie K."/>
            <person name="Northen T."/>
            <person name="Drula E."/>
            <person name="Henrissat B."/>
            <person name="Hsieh H.M."/>
            <person name="Youens-Clark K."/>
            <person name="Lutzoni F."/>
            <person name="Miadlikowska J."/>
            <person name="Eastwood D.C."/>
            <person name="Hamelin R.C."/>
            <person name="Grigoriev I.V."/>
            <person name="U'Ren J.M."/>
        </authorList>
    </citation>
    <scope>NUCLEOTIDE SEQUENCE [LARGE SCALE GENOMIC DNA]</scope>
    <source>
        <strain evidence="1 2">CBS 119005</strain>
    </source>
</reference>
<dbReference type="Proteomes" id="UP001497700">
    <property type="component" value="Unassembled WGS sequence"/>
</dbReference>
<proteinExistence type="predicted"/>